<name>A0AAD5PFA7_9FUNG</name>
<keyword evidence="2" id="KW-0472">Membrane</keyword>
<evidence type="ECO:0000256" key="1">
    <source>
        <dbReference type="SAM" id="MobiDB-lite"/>
    </source>
</evidence>
<sequence>MAEKKGDYVAVPTTDVPPPPPPPPPFPHPVPTQVIVQPCPNCVRKECRLKKGRRVFKIIFATILLAFTIFKVILPALLSVFSVEPITEEIIISTSPFDRPHGKGHLSVPKEDLVGFEYAMDNAEFIGGLNAAFGEQRCGANGRMNNEAVEIPRFAPECCNKHLMQPRGIEEKPHHGKHNDKHHRHHRHHRHHSKAHGQHHHNKNQFANEDKPLEVIQVMEQPAGCPCGPIPRHHGGRREHSMPPPPPQFCNPEDELESTTKVFTFSNEQFQRAALFVGSGFPDSGNIFFSKSGEAGSDIKVNVTLLHGSEHAVKTTTISAFDHDGEYTIEMKRHLPPPPHHGPAPPPQDGPVPPPHINSTALCAKYEIHVTFPADLNEFENFNLRVRDGHIDSCPSLKTINFSKFHAGVGRGYINFAALSAQEAKFGVLSGHVRGTYVIGEKLSASALRGSSDLSVIPTGESAKIAVTTLRGYAQLQLPADHFEGNFLVHTTHHGQPLVEAPNPTDVHIEKYRHNLKAGYYKTKDTGYKAFVHVKNGDSKLVFN</sequence>
<comment type="caution">
    <text evidence="3">The sequence shown here is derived from an EMBL/GenBank/DDBJ whole genome shotgun (WGS) entry which is preliminary data.</text>
</comment>
<protein>
    <submittedName>
        <fullName evidence="3">Uncharacterized protein</fullName>
    </submittedName>
</protein>
<gene>
    <name evidence="3" type="ORF">BDA99DRAFT_506282</name>
</gene>
<accession>A0AAD5PFA7</accession>
<feature type="compositionally biased region" description="Pro residues" evidence="1">
    <location>
        <begin position="336"/>
        <end position="356"/>
    </location>
</feature>
<feature type="compositionally biased region" description="Basic residues" evidence="1">
    <location>
        <begin position="174"/>
        <end position="203"/>
    </location>
</feature>
<dbReference type="EMBL" id="JAIXMP010000010">
    <property type="protein sequence ID" value="KAI9266646.1"/>
    <property type="molecule type" value="Genomic_DNA"/>
</dbReference>
<evidence type="ECO:0000313" key="4">
    <source>
        <dbReference type="Proteomes" id="UP001209540"/>
    </source>
</evidence>
<feature type="transmembrane region" description="Helical" evidence="2">
    <location>
        <begin position="58"/>
        <end position="81"/>
    </location>
</feature>
<feature type="compositionally biased region" description="Pro residues" evidence="1">
    <location>
        <begin position="15"/>
        <end position="26"/>
    </location>
</feature>
<evidence type="ECO:0000256" key="2">
    <source>
        <dbReference type="SAM" id="Phobius"/>
    </source>
</evidence>
<feature type="region of interest" description="Disordered" evidence="1">
    <location>
        <begin position="1"/>
        <end position="26"/>
    </location>
</feature>
<proteinExistence type="predicted"/>
<keyword evidence="4" id="KW-1185">Reference proteome</keyword>
<organism evidence="3 4">
    <name type="scientific">Phascolomyces articulosus</name>
    <dbReference type="NCBI Taxonomy" id="60185"/>
    <lineage>
        <taxon>Eukaryota</taxon>
        <taxon>Fungi</taxon>
        <taxon>Fungi incertae sedis</taxon>
        <taxon>Mucoromycota</taxon>
        <taxon>Mucoromycotina</taxon>
        <taxon>Mucoromycetes</taxon>
        <taxon>Mucorales</taxon>
        <taxon>Lichtheimiaceae</taxon>
        <taxon>Phascolomyces</taxon>
    </lineage>
</organism>
<dbReference type="Proteomes" id="UP001209540">
    <property type="component" value="Unassembled WGS sequence"/>
</dbReference>
<feature type="region of interest" description="Disordered" evidence="1">
    <location>
        <begin position="331"/>
        <end position="356"/>
    </location>
</feature>
<dbReference type="AlphaFoldDB" id="A0AAD5PFA7"/>
<feature type="region of interest" description="Disordered" evidence="1">
    <location>
        <begin position="168"/>
        <end position="203"/>
    </location>
</feature>
<evidence type="ECO:0000313" key="3">
    <source>
        <dbReference type="EMBL" id="KAI9266646.1"/>
    </source>
</evidence>
<reference evidence="3" key="1">
    <citation type="journal article" date="2022" name="IScience">
        <title>Evolution of zygomycete secretomes and the origins of terrestrial fungal ecologies.</title>
        <authorList>
            <person name="Chang Y."/>
            <person name="Wang Y."/>
            <person name="Mondo S."/>
            <person name="Ahrendt S."/>
            <person name="Andreopoulos W."/>
            <person name="Barry K."/>
            <person name="Beard J."/>
            <person name="Benny G.L."/>
            <person name="Blankenship S."/>
            <person name="Bonito G."/>
            <person name="Cuomo C."/>
            <person name="Desiro A."/>
            <person name="Gervers K.A."/>
            <person name="Hundley H."/>
            <person name="Kuo A."/>
            <person name="LaButti K."/>
            <person name="Lang B.F."/>
            <person name="Lipzen A."/>
            <person name="O'Donnell K."/>
            <person name="Pangilinan J."/>
            <person name="Reynolds N."/>
            <person name="Sandor L."/>
            <person name="Smith M.E."/>
            <person name="Tsang A."/>
            <person name="Grigoriev I.V."/>
            <person name="Stajich J.E."/>
            <person name="Spatafora J.W."/>
        </authorList>
    </citation>
    <scope>NUCLEOTIDE SEQUENCE</scope>
    <source>
        <strain evidence="3">RSA 2281</strain>
    </source>
</reference>
<keyword evidence="2" id="KW-0812">Transmembrane</keyword>
<reference evidence="3" key="2">
    <citation type="submission" date="2023-02" db="EMBL/GenBank/DDBJ databases">
        <authorList>
            <consortium name="DOE Joint Genome Institute"/>
            <person name="Mondo S.J."/>
            <person name="Chang Y."/>
            <person name="Wang Y."/>
            <person name="Ahrendt S."/>
            <person name="Andreopoulos W."/>
            <person name="Barry K."/>
            <person name="Beard J."/>
            <person name="Benny G.L."/>
            <person name="Blankenship S."/>
            <person name="Bonito G."/>
            <person name="Cuomo C."/>
            <person name="Desiro A."/>
            <person name="Gervers K.A."/>
            <person name="Hundley H."/>
            <person name="Kuo A."/>
            <person name="LaButti K."/>
            <person name="Lang B.F."/>
            <person name="Lipzen A."/>
            <person name="O'Donnell K."/>
            <person name="Pangilinan J."/>
            <person name="Reynolds N."/>
            <person name="Sandor L."/>
            <person name="Smith M.W."/>
            <person name="Tsang A."/>
            <person name="Grigoriev I.V."/>
            <person name="Stajich J.E."/>
            <person name="Spatafora J.W."/>
        </authorList>
    </citation>
    <scope>NUCLEOTIDE SEQUENCE</scope>
    <source>
        <strain evidence="3">RSA 2281</strain>
    </source>
</reference>
<keyword evidence="2" id="KW-1133">Transmembrane helix</keyword>